<proteinExistence type="predicted"/>
<dbReference type="Proteomes" id="UP001596201">
    <property type="component" value="Unassembled WGS sequence"/>
</dbReference>
<feature type="compositionally biased region" description="Basic and acidic residues" evidence="1">
    <location>
        <begin position="1"/>
        <end position="19"/>
    </location>
</feature>
<accession>A0ABD5R8L4</accession>
<gene>
    <name evidence="2" type="ORF">ACFPJ5_05475</name>
</gene>
<protein>
    <recommendedName>
        <fullName evidence="4">Small CPxCG-related zinc finger protein</fullName>
    </recommendedName>
</protein>
<sequence length="57" mass="6397">MSDRRGGSRSGGSDREEPPARCPECGARDSFRKRYATGGGWRGEYRCAECGRRWTPD</sequence>
<organism evidence="2 3">
    <name type="scientific">Salinirubrum litoreum</name>
    <dbReference type="NCBI Taxonomy" id="1126234"/>
    <lineage>
        <taxon>Archaea</taxon>
        <taxon>Methanobacteriati</taxon>
        <taxon>Methanobacteriota</taxon>
        <taxon>Stenosarchaea group</taxon>
        <taxon>Halobacteria</taxon>
        <taxon>Halobacteriales</taxon>
        <taxon>Haloferacaceae</taxon>
        <taxon>Salinirubrum</taxon>
    </lineage>
</organism>
<comment type="caution">
    <text evidence="2">The sequence shown here is derived from an EMBL/GenBank/DDBJ whole genome shotgun (WGS) entry which is preliminary data.</text>
</comment>
<dbReference type="RefSeq" id="WP_227228269.1">
    <property type="nucleotide sequence ID" value="NZ_JAJCVJ010000001.1"/>
</dbReference>
<evidence type="ECO:0000313" key="2">
    <source>
        <dbReference type="EMBL" id="MFC5366381.1"/>
    </source>
</evidence>
<reference evidence="2 3" key="1">
    <citation type="journal article" date="2019" name="Int. J. Syst. Evol. Microbiol.">
        <title>The Global Catalogue of Microorganisms (GCM) 10K type strain sequencing project: providing services to taxonomists for standard genome sequencing and annotation.</title>
        <authorList>
            <consortium name="The Broad Institute Genomics Platform"/>
            <consortium name="The Broad Institute Genome Sequencing Center for Infectious Disease"/>
            <person name="Wu L."/>
            <person name="Ma J."/>
        </authorList>
    </citation>
    <scope>NUCLEOTIDE SEQUENCE [LARGE SCALE GENOMIC DNA]</scope>
    <source>
        <strain evidence="2 3">CGMCC 1.12237</strain>
    </source>
</reference>
<evidence type="ECO:0000313" key="3">
    <source>
        <dbReference type="Proteomes" id="UP001596201"/>
    </source>
</evidence>
<dbReference type="AlphaFoldDB" id="A0ABD5R8L4"/>
<dbReference type="EMBL" id="JBHSKX010000001">
    <property type="protein sequence ID" value="MFC5366381.1"/>
    <property type="molecule type" value="Genomic_DNA"/>
</dbReference>
<evidence type="ECO:0000256" key="1">
    <source>
        <dbReference type="SAM" id="MobiDB-lite"/>
    </source>
</evidence>
<keyword evidence="3" id="KW-1185">Reference proteome</keyword>
<feature type="region of interest" description="Disordered" evidence="1">
    <location>
        <begin position="1"/>
        <end position="26"/>
    </location>
</feature>
<evidence type="ECO:0008006" key="4">
    <source>
        <dbReference type="Google" id="ProtNLM"/>
    </source>
</evidence>
<name>A0ABD5R8L4_9EURY</name>